<keyword evidence="7 10" id="KW-0472">Membrane</keyword>
<dbReference type="GO" id="GO:0005549">
    <property type="term" value="F:odorant binding"/>
    <property type="evidence" value="ECO:0007669"/>
    <property type="project" value="InterPro"/>
</dbReference>
<organism evidence="11 12">
    <name type="scientific">Leptosia nina</name>
    <dbReference type="NCBI Taxonomy" id="320188"/>
    <lineage>
        <taxon>Eukaryota</taxon>
        <taxon>Metazoa</taxon>
        <taxon>Ecdysozoa</taxon>
        <taxon>Arthropoda</taxon>
        <taxon>Hexapoda</taxon>
        <taxon>Insecta</taxon>
        <taxon>Pterygota</taxon>
        <taxon>Neoptera</taxon>
        <taxon>Endopterygota</taxon>
        <taxon>Lepidoptera</taxon>
        <taxon>Glossata</taxon>
        <taxon>Ditrysia</taxon>
        <taxon>Papilionoidea</taxon>
        <taxon>Pieridae</taxon>
        <taxon>Pierinae</taxon>
        <taxon>Leptosia</taxon>
    </lineage>
</organism>
<dbReference type="Proteomes" id="UP001497472">
    <property type="component" value="Unassembled WGS sequence"/>
</dbReference>
<evidence type="ECO:0000256" key="9">
    <source>
        <dbReference type="ARBA" id="ARBA00023224"/>
    </source>
</evidence>
<comment type="subcellular location">
    <subcellularLocation>
        <location evidence="1 10">Cell membrane</location>
        <topology evidence="1 10">Multi-pass membrane protein</topology>
    </subcellularLocation>
</comment>
<feature type="transmembrane region" description="Helical" evidence="10">
    <location>
        <begin position="270"/>
        <end position="289"/>
    </location>
</feature>
<keyword evidence="8 10" id="KW-0675">Receptor</keyword>
<protein>
    <recommendedName>
        <fullName evidence="10">Odorant receptor</fullName>
    </recommendedName>
</protein>
<evidence type="ECO:0000313" key="11">
    <source>
        <dbReference type="EMBL" id="CAK1554513.1"/>
    </source>
</evidence>
<dbReference type="InterPro" id="IPR004117">
    <property type="entry name" value="7tm6_olfct_rcpt"/>
</dbReference>
<dbReference type="PANTHER" id="PTHR21137">
    <property type="entry name" value="ODORANT RECEPTOR"/>
    <property type="match status" value="1"/>
</dbReference>
<proteinExistence type="inferred from homology"/>
<evidence type="ECO:0000256" key="8">
    <source>
        <dbReference type="ARBA" id="ARBA00023170"/>
    </source>
</evidence>
<dbReference type="GO" id="GO:0004984">
    <property type="term" value="F:olfactory receptor activity"/>
    <property type="evidence" value="ECO:0007669"/>
    <property type="project" value="InterPro"/>
</dbReference>
<dbReference type="AlphaFoldDB" id="A0AAV1K276"/>
<evidence type="ECO:0000313" key="12">
    <source>
        <dbReference type="Proteomes" id="UP001497472"/>
    </source>
</evidence>
<evidence type="ECO:0000256" key="2">
    <source>
        <dbReference type="ARBA" id="ARBA00022475"/>
    </source>
</evidence>
<dbReference type="Pfam" id="PF02949">
    <property type="entry name" value="7tm_6"/>
    <property type="match status" value="2"/>
</dbReference>
<comment type="caution">
    <text evidence="11">The sequence shown here is derived from an EMBL/GenBank/DDBJ whole genome shotgun (WGS) entry which is preliminary data.</text>
</comment>
<accession>A0AAV1K276</accession>
<keyword evidence="12" id="KW-1185">Reference proteome</keyword>
<evidence type="ECO:0000256" key="7">
    <source>
        <dbReference type="ARBA" id="ARBA00023136"/>
    </source>
</evidence>
<feature type="transmembrane region" description="Helical" evidence="10">
    <location>
        <begin position="416"/>
        <end position="440"/>
    </location>
</feature>
<evidence type="ECO:0000256" key="10">
    <source>
        <dbReference type="RuleBase" id="RU351113"/>
    </source>
</evidence>
<evidence type="ECO:0000256" key="4">
    <source>
        <dbReference type="ARBA" id="ARBA00022692"/>
    </source>
</evidence>
<keyword evidence="3 10" id="KW-0716">Sensory transduction</keyword>
<feature type="transmembrane region" description="Helical" evidence="10">
    <location>
        <begin position="62"/>
        <end position="82"/>
    </location>
</feature>
<comment type="similarity">
    <text evidence="10">Belongs to the insect chemoreceptor superfamily. Heteromeric odorant receptor channel (TC 1.A.69) family.</text>
</comment>
<evidence type="ECO:0000256" key="3">
    <source>
        <dbReference type="ARBA" id="ARBA00022606"/>
    </source>
</evidence>
<sequence>MRFVINNTYLSLRMSLTWLRLMGLWSPDLVRGWKKILYGCHTMFIYMFVVGTFIVIQAVDLYTIWGDIQLMTASAFVLFTNLTHSTKILNLVVRADRIKDIVRNNDRVLRLQDTVKSKNVVKSSVSESNFYFLVYGLVTLFTILLWLFAAALEAQDKQLPMRAWYPFNTTKSPLYELAYTHQAVALFLSASMNASKDILVTTLIAQCRCRLQLISTALKSLCQDMHIENNRLTQGQGDIVNLRLKECVQEHQNTLATVSELQNCFSEPTFAQFTVSLVIICVTAFQLVFKQAKGSNPLTWSSRRSLQLLDSVERCTALMLIRQRRLNEVKDTRVQYGSSFATDWQTGKPVRMLSMTFYLLNMVGQVYIYCREGNELSLESEKVSSSAYEFPWYQCPLPVRRSALIMMTRCRRTAKLTAAGFTTLSLASFMGICKASYSFFTVLKQMDEEK</sequence>
<dbReference type="GO" id="GO:0005886">
    <property type="term" value="C:plasma membrane"/>
    <property type="evidence" value="ECO:0007669"/>
    <property type="project" value="UniProtKB-SubCell"/>
</dbReference>
<dbReference type="EMBL" id="CAVLEF010000278">
    <property type="protein sequence ID" value="CAK1554513.1"/>
    <property type="molecule type" value="Genomic_DNA"/>
</dbReference>
<comment type="caution">
    <text evidence="10">Lacks conserved residue(s) required for the propagation of feature annotation.</text>
</comment>
<keyword evidence="5 10" id="KW-0552">Olfaction</keyword>
<keyword evidence="6 10" id="KW-1133">Transmembrane helix</keyword>
<dbReference type="GO" id="GO:0007165">
    <property type="term" value="P:signal transduction"/>
    <property type="evidence" value="ECO:0007669"/>
    <property type="project" value="UniProtKB-KW"/>
</dbReference>
<keyword evidence="2" id="KW-1003">Cell membrane</keyword>
<gene>
    <name evidence="11" type="ORF">LNINA_LOCUS13425</name>
</gene>
<keyword evidence="9 10" id="KW-0807">Transducer</keyword>
<evidence type="ECO:0000256" key="1">
    <source>
        <dbReference type="ARBA" id="ARBA00004651"/>
    </source>
</evidence>
<evidence type="ECO:0000256" key="5">
    <source>
        <dbReference type="ARBA" id="ARBA00022725"/>
    </source>
</evidence>
<feature type="transmembrane region" description="Helical" evidence="10">
    <location>
        <begin position="36"/>
        <end position="56"/>
    </location>
</feature>
<keyword evidence="4 10" id="KW-0812">Transmembrane</keyword>
<dbReference type="PANTHER" id="PTHR21137:SF35">
    <property type="entry name" value="ODORANT RECEPTOR 19A-RELATED"/>
    <property type="match status" value="1"/>
</dbReference>
<feature type="transmembrane region" description="Helical" evidence="10">
    <location>
        <begin position="130"/>
        <end position="152"/>
    </location>
</feature>
<name>A0AAV1K276_9NEOP</name>
<evidence type="ECO:0000256" key="6">
    <source>
        <dbReference type="ARBA" id="ARBA00022989"/>
    </source>
</evidence>
<reference evidence="11 12" key="1">
    <citation type="submission" date="2023-11" db="EMBL/GenBank/DDBJ databases">
        <authorList>
            <person name="Okamura Y."/>
        </authorList>
    </citation>
    <scope>NUCLEOTIDE SEQUENCE [LARGE SCALE GENOMIC DNA]</scope>
</reference>